<reference evidence="3" key="1">
    <citation type="submission" date="2021-07" db="EMBL/GenBank/DDBJ databases">
        <title>Zhongshania sp. CAU 1632 isolated from seawater.</title>
        <authorList>
            <person name="Kim W."/>
        </authorList>
    </citation>
    <scope>NUCLEOTIDE SEQUENCE</scope>
    <source>
        <strain evidence="3">CAU 1632</strain>
    </source>
</reference>
<comment type="caution">
    <text evidence="3">The sequence shown here is derived from an EMBL/GenBank/DDBJ whole genome shotgun (WGS) entry which is preliminary data.</text>
</comment>
<name>A0ABS6VWI0_9GAMM</name>
<dbReference type="InterPro" id="IPR017972">
    <property type="entry name" value="Cyt_P450_CS"/>
</dbReference>
<evidence type="ECO:0000256" key="2">
    <source>
        <dbReference type="RuleBase" id="RU000461"/>
    </source>
</evidence>
<keyword evidence="4" id="KW-1185">Reference proteome</keyword>
<organism evidence="3 4">
    <name type="scientific">Zhongshania aquimaris</name>
    <dbReference type="NCBI Taxonomy" id="2857107"/>
    <lineage>
        <taxon>Bacteria</taxon>
        <taxon>Pseudomonadati</taxon>
        <taxon>Pseudomonadota</taxon>
        <taxon>Gammaproteobacteria</taxon>
        <taxon>Cellvibrionales</taxon>
        <taxon>Spongiibacteraceae</taxon>
        <taxon>Zhongshania</taxon>
    </lineage>
</organism>
<accession>A0ABS6VWI0</accession>
<dbReference type="InterPro" id="IPR001128">
    <property type="entry name" value="Cyt_P450"/>
</dbReference>
<evidence type="ECO:0000256" key="1">
    <source>
        <dbReference type="ARBA" id="ARBA00010617"/>
    </source>
</evidence>
<comment type="similarity">
    <text evidence="1 2">Belongs to the cytochrome P450 family.</text>
</comment>
<keyword evidence="2" id="KW-0479">Metal-binding</keyword>
<evidence type="ECO:0000313" key="4">
    <source>
        <dbReference type="Proteomes" id="UP001166291"/>
    </source>
</evidence>
<dbReference type="PANTHER" id="PTHR46696:SF6">
    <property type="entry name" value="P450, PUTATIVE (EUROFUNG)-RELATED"/>
    <property type="match status" value="1"/>
</dbReference>
<protein>
    <submittedName>
        <fullName evidence="3">Cytochrome P450</fullName>
    </submittedName>
</protein>
<dbReference type="EMBL" id="JAHWDQ010000007">
    <property type="protein sequence ID" value="MBW2942720.1"/>
    <property type="molecule type" value="Genomic_DNA"/>
</dbReference>
<keyword evidence="2" id="KW-0349">Heme</keyword>
<dbReference type="RefSeq" id="WP_219044966.1">
    <property type="nucleotide sequence ID" value="NZ_JAHWDQ010000007.1"/>
</dbReference>
<dbReference type="Pfam" id="PF00067">
    <property type="entry name" value="p450"/>
    <property type="match status" value="1"/>
</dbReference>
<dbReference type="PROSITE" id="PS00086">
    <property type="entry name" value="CYTOCHROME_P450"/>
    <property type="match status" value="1"/>
</dbReference>
<sequence>MSDKLVSDDSLYEELFDVEKETAATGGHIVGDLSDQLSGLRDTAAVMKGSLREILNFPEIHQAFNCKREHYTVFSYELCNRALRENLLFSSEVYKESPGVQRMGHVILKMVGKEHLAYRSMVQPMFIRPRAIDWWKKNWIEGSVKALLDRMEGRSATADLNQDLCARLPVHIVTQGMGLSGDSALAFRENLMKSTVQSRSLPIEEVMKSAAEVERMLREVISARREQPADDVITGLVQGVLNLPDEEARGLTDDEIFAYARLIMLAGGGTTWRQLGITLYQLLRKPELWEACRNDRSLIERAIDEGARWMPTDPIFPRLVTKDVELAGVKIPAGSRIDMCLGSANRDPSIWDRPDEYDIYRERKSHLGFGMGPHRCLGMEVAKQEMLVAINGLMDRFPNIQLDMSAPPAELVGGLEQRGMSSVPVTLY</sequence>
<keyword evidence="2" id="KW-0560">Oxidoreductase</keyword>
<keyword evidence="2" id="KW-0408">Iron</keyword>
<evidence type="ECO:0000313" key="3">
    <source>
        <dbReference type="EMBL" id="MBW2942720.1"/>
    </source>
</evidence>
<dbReference type="Proteomes" id="UP001166291">
    <property type="component" value="Unassembled WGS sequence"/>
</dbReference>
<dbReference type="PANTHER" id="PTHR46696">
    <property type="entry name" value="P450, PUTATIVE (EUROFUNG)-RELATED"/>
    <property type="match status" value="1"/>
</dbReference>
<keyword evidence="2" id="KW-0503">Monooxygenase</keyword>
<gene>
    <name evidence="3" type="ORF">KXJ70_18115</name>
</gene>
<proteinExistence type="inferred from homology"/>